<protein>
    <submittedName>
        <fullName evidence="3">Uncharacterized protein</fullName>
    </submittedName>
</protein>
<evidence type="ECO:0000256" key="2">
    <source>
        <dbReference type="SAM" id="Phobius"/>
    </source>
</evidence>
<evidence type="ECO:0000313" key="4">
    <source>
        <dbReference type="Proteomes" id="UP000553632"/>
    </source>
</evidence>
<dbReference type="EMBL" id="JABANO010037486">
    <property type="protein sequence ID" value="KAF4700105.1"/>
    <property type="molecule type" value="Genomic_DNA"/>
</dbReference>
<keyword evidence="2" id="KW-0812">Transmembrane</keyword>
<keyword evidence="2" id="KW-1133">Transmembrane helix</keyword>
<proteinExistence type="predicted"/>
<dbReference type="Proteomes" id="UP000553632">
    <property type="component" value="Unassembled WGS sequence"/>
</dbReference>
<gene>
    <name evidence="3" type="ORF">FOZ63_026676</name>
</gene>
<sequence length="164" mass="17391">MRHPGRHDYSPVNRRNSDASTGSSVEMEAMGPSAAAAPTTTTTTLATTTTATPARTVVNLPAVGQPDLAVPGVQSRSDISPSSAESGDGPARFVIIGGAGSMNQFDLSPTAQWDFEQEPNRAAASLRLCIWAMFLFACMVMFRVQQDKLAQEQDPGGQYASSQR</sequence>
<feature type="compositionally biased region" description="Low complexity" evidence="1">
    <location>
        <begin position="34"/>
        <end position="56"/>
    </location>
</feature>
<comment type="caution">
    <text evidence="3">The sequence shown here is derived from an EMBL/GenBank/DDBJ whole genome shotgun (WGS) entry which is preliminary data.</text>
</comment>
<feature type="region of interest" description="Disordered" evidence="1">
    <location>
        <begin position="1"/>
        <end position="92"/>
    </location>
</feature>
<evidence type="ECO:0000313" key="3">
    <source>
        <dbReference type="EMBL" id="KAF4700105.1"/>
    </source>
</evidence>
<evidence type="ECO:0000256" key="1">
    <source>
        <dbReference type="SAM" id="MobiDB-lite"/>
    </source>
</evidence>
<organism evidence="3 4">
    <name type="scientific">Perkinsus olseni</name>
    <name type="common">Perkinsus atlanticus</name>
    <dbReference type="NCBI Taxonomy" id="32597"/>
    <lineage>
        <taxon>Eukaryota</taxon>
        <taxon>Sar</taxon>
        <taxon>Alveolata</taxon>
        <taxon>Perkinsozoa</taxon>
        <taxon>Perkinsea</taxon>
        <taxon>Perkinsida</taxon>
        <taxon>Perkinsidae</taxon>
        <taxon>Perkinsus</taxon>
    </lineage>
</organism>
<feature type="compositionally biased region" description="Polar residues" evidence="1">
    <location>
        <begin position="74"/>
        <end position="85"/>
    </location>
</feature>
<keyword evidence="4" id="KW-1185">Reference proteome</keyword>
<dbReference type="AlphaFoldDB" id="A0A7J6PVM3"/>
<keyword evidence="2" id="KW-0472">Membrane</keyword>
<accession>A0A7J6PVM3</accession>
<feature type="transmembrane region" description="Helical" evidence="2">
    <location>
        <begin position="124"/>
        <end position="142"/>
    </location>
</feature>
<name>A0A7J6PVM3_PEROL</name>
<reference evidence="3 4" key="1">
    <citation type="submission" date="2020-04" db="EMBL/GenBank/DDBJ databases">
        <title>Perkinsus olseni comparative genomics.</title>
        <authorList>
            <person name="Bogema D.R."/>
        </authorList>
    </citation>
    <scope>NUCLEOTIDE SEQUENCE [LARGE SCALE GENOMIC DNA]</scope>
    <source>
        <strain evidence="3 4">ATCC PRA-207</strain>
    </source>
</reference>